<feature type="region of interest" description="Disordered" evidence="1">
    <location>
        <begin position="43"/>
        <end position="101"/>
    </location>
</feature>
<feature type="compositionally biased region" description="Gly residues" evidence="1">
    <location>
        <begin position="62"/>
        <end position="75"/>
    </location>
</feature>
<name>I4BAV1_TURPD</name>
<dbReference type="Proteomes" id="UP000006048">
    <property type="component" value="Chromosome"/>
</dbReference>
<feature type="compositionally biased region" description="Low complexity" evidence="1">
    <location>
        <begin position="592"/>
        <end position="601"/>
    </location>
</feature>
<feature type="compositionally biased region" description="Basic and acidic residues" evidence="1">
    <location>
        <begin position="43"/>
        <end position="57"/>
    </location>
</feature>
<feature type="compositionally biased region" description="Basic and acidic residues" evidence="1">
    <location>
        <begin position="85"/>
        <end position="101"/>
    </location>
</feature>
<dbReference type="KEGG" id="tpx:Turpa_3774"/>
<evidence type="ECO:0000313" key="3">
    <source>
        <dbReference type="Proteomes" id="UP000006048"/>
    </source>
</evidence>
<dbReference type="AlphaFoldDB" id="I4BAV1"/>
<evidence type="ECO:0000313" key="2">
    <source>
        <dbReference type="EMBL" id="AFM14408.1"/>
    </source>
</evidence>
<dbReference type="HOGENOM" id="CLU_426289_0_0_12"/>
<organism evidence="2 3">
    <name type="scientific">Turneriella parva (strain ATCC BAA-1111 / DSM 21527 / NCTC 11395 / H)</name>
    <name type="common">Leptospira parva</name>
    <dbReference type="NCBI Taxonomy" id="869212"/>
    <lineage>
        <taxon>Bacteria</taxon>
        <taxon>Pseudomonadati</taxon>
        <taxon>Spirochaetota</taxon>
        <taxon>Spirochaetia</taxon>
        <taxon>Leptospirales</taxon>
        <taxon>Leptospiraceae</taxon>
        <taxon>Turneriella</taxon>
    </lineage>
</organism>
<feature type="compositionally biased region" description="Basic and acidic residues" evidence="1">
    <location>
        <begin position="352"/>
        <end position="362"/>
    </location>
</feature>
<accession>I4BAV1</accession>
<keyword evidence="3" id="KW-1185">Reference proteome</keyword>
<protein>
    <submittedName>
        <fullName evidence="2">Uncharacterized protein</fullName>
    </submittedName>
</protein>
<dbReference type="RefSeq" id="WP_014804885.1">
    <property type="nucleotide sequence ID" value="NC_018020.1"/>
</dbReference>
<dbReference type="EMBL" id="CP002959">
    <property type="protein sequence ID" value="AFM14408.1"/>
    <property type="molecule type" value="Genomic_DNA"/>
</dbReference>
<sequence length="610" mass="68953">MPDAKYEFDDTRSAIGANELDAQERKEMLDRFKSAGGQVLREKSIAEKAEDARRAAEAKSGGPSGRPVGGGGGGPVAENKLPSQLRREREREESEKAQRARQEYEKALKKLSGPGARFVIRLRCFLAGVAPFSGKHIKPQFVQFLNLELKQALIEFNLICNDLFLQRPSIGKKIMHGLDAKNPLLMETLEYAHHLYNSEYFNAFATAAQNNTSVPVETVSASLKSIYRTLYILYPFQETFKKAMGFALDIFTPEAQQAKLSQESLQGMIIKQKRFHTNAKAVFQTAFPKLFHLICLADGIDYPPFSPLLEKAIQVTQSDKLGQRKKGDGSTLESNAAEGAVREGTEAAEAATEEKKEEEKKGGIYDTKEYQYGYSLMKVRNPPQLVERYDKSKRMLEKVAINDRILLSYLYFMEFDYEYSFVLTTNKIQINVDYSGGVKSDYKKQMADLYNESRAIIKAYEKYEEMLQEYKAARDRKSTNYIEKSKLEEKAKGRADMEGRNTRGLIRTFMDNVAKSMAFLISDMKNAKQIVGNMEDLMKFDSDFEKSKRLNGKPIKQCIMDAYCFAVAFKERLANGDLFPLTPMTDEEMTESFGSTFGSSTPAPADSTEI</sequence>
<dbReference type="PATRIC" id="fig|869212.3.peg.3802"/>
<proteinExistence type="predicted"/>
<dbReference type="STRING" id="869212.Turpa_3774"/>
<gene>
    <name evidence="2" type="ordered locus">Turpa_3774</name>
</gene>
<feature type="region of interest" description="Disordered" evidence="1">
    <location>
        <begin position="590"/>
        <end position="610"/>
    </location>
</feature>
<evidence type="ECO:0000256" key="1">
    <source>
        <dbReference type="SAM" id="MobiDB-lite"/>
    </source>
</evidence>
<reference evidence="2 3" key="1">
    <citation type="submission" date="2012-06" db="EMBL/GenBank/DDBJ databases">
        <title>The complete chromosome of genome of Turneriella parva DSM 21527.</title>
        <authorList>
            <consortium name="US DOE Joint Genome Institute (JGI-PGF)"/>
            <person name="Lucas S."/>
            <person name="Han J."/>
            <person name="Lapidus A."/>
            <person name="Bruce D."/>
            <person name="Goodwin L."/>
            <person name="Pitluck S."/>
            <person name="Peters L."/>
            <person name="Kyrpides N."/>
            <person name="Mavromatis K."/>
            <person name="Ivanova N."/>
            <person name="Mikhailova N."/>
            <person name="Chertkov O."/>
            <person name="Detter J.C."/>
            <person name="Tapia R."/>
            <person name="Han C."/>
            <person name="Land M."/>
            <person name="Hauser L."/>
            <person name="Markowitz V."/>
            <person name="Cheng J.-F."/>
            <person name="Hugenholtz P."/>
            <person name="Woyke T."/>
            <person name="Wu D."/>
            <person name="Gronow S."/>
            <person name="Wellnitz S."/>
            <person name="Brambilla E."/>
            <person name="Klenk H.-P."/>
            <person name="Eisen J.A."/>
        </authorList>
    </citation>
    <scope>NUCLEOTIDE SEQUENCE [LARGE SCALE GENOMIC DNA]</scope>
    <source>
        <strain evidence="3">ATCC BAA-1111 / DSM 21527 / NCTC 11395 / H</strain>
    </source>
</reference>
<feature type="region of interest" description="Disordered" evidence="1">
    <location>
        <begin position="320"/>
        <end position="362"/>
    </location>
</feature>
<dbReference type="OrthoDB" id="343780at2"/>